<accession>A0ABN0NFV0</accession>
<keyword evidence="1" id="KW-0732">Signal</keyword>
<reference evidence="2" key="1">
    <citation type="journal article" date="2012" name="J. Bacteriol.">
        <title>Genome sequences of type strains of seven species of the marine bacterium Pseudoalteromonas.</title>
        <authorList>
            <person name="Xie B.B."/>
            <person name="Shu Y.L."/>
            <person name="Qin Q.L."/>
            <person name="Rong J.C."/>
            <person name="Zhang X.Y."/>
            <person name="Chen X.L."/>
            <person name="Shi M."/>
            <person name="He H.L."/>
            <person name="Zhou B.C."/>
            <person name="Zhang Y.Z."/>
        </authorList>
    </citation>
    <scope>NUCLEOTIDE SEQUENCE [LARGE SCALE GENOMIC DNA]</scope>
    <source>
        <strain evidence="2">NCIMB 2128</strain>
    </source>
</reference>
<name>A0ABN0NFV0_9GAMM</name>
<protein>
    <recommendedName>
        <fullName evidence="4">RND efflux pump membrane fusion protein barrel-sandwich domain-containing protein</fullName>
    </recommendedName>
</protein>
<dbReference type="Proteomes" id="UP000016534">
    <property type="component" value="Unassembled WGS sequence"/>
</dbReference>
<evidence type="ECO:0000313" key="3">
    <source>
        <dbReference type="Proteomes" id="UP000016534"/>
    </source>
</evidence>
<evidence type="ECO:0000313" key="2">
    <source>
        <dbReference type="EMBL" id="ERG60459.1"/>
    </source>
</evidence>
<organism evidence="2 3">
    <name type="scientific">Pseudoalteromonas undina</name>
    <dbReference type="NCBI Taxonomy" id="43660"/>
    <lineage>
        <taxon>Bacteria</taxon>
        <taxon>Pseudomonadati</taxon>
        <taxon>Pseudomonadota</taxon>
        <taxon>Gammaproteobacteria</taxon>
        <taxon>Alteromonadales</taxon>
        <taxon>Pseudoalteromonadaceae</taxon>
        <taxon>Pseudoalteromonas</taxon>
    </lineage>
</organism>
<evidence type="ECO:0000256" key="1">
    <source>
        <dbReference type="SAM" id="SignalP"/>
    </source>
</evidence>
<dbReference type="EMBL" id="AHCF02000027">
    <property type="protein sequence ID" value="ERG60459.1"/>
    <property type="molecule type" value="Genomic_DNA"/>
</dbReference>
<keyword evidence="3" id="KW-1185">Reference proteome</keyword>
<reference evidence="2" key="2">
    <citation type="submission" date="2013-04" db="EMBL/GenBank/DDBJ databases">
        <title>Genome sequence of Pseudoalteromonas undina.</title>
        <authorList>
            <person name="Xie B.-B."/>
            <person name="Rong J.-C."/>
            <person name="Qin Q.-L."/>
            <person name="Shu Y.-L."/>
            <person name="Zhang Y.-Z."/>
        </authorList>
    </citation>
    <scope>NUCLEOTIDE SEQUENCE</scope>
    <source>
        <strain evidence="2">NCIMB 2128</strain>
    </source>
</reference>
<feature type="chain" id="PRO_5046177670" description="RND efflux pump membrane fusion protein barrel-sandwich domain-containing protein" evidence="1">
    <location>
        <begin position="41"/>
        <end position="363"/>
    </location>
</feature>
<comment type="caution">
    <text evidence="2">The sequence shown here is derived from an EMBL/GenBank/DDBJ whole genome shotgun (WGS) entry which is preliminary data.</text>
</comment>
<gene>
    <name evidence="2" type="ORF">PUND_12032</name>
</gene>
<evidence type="ECO:0008006" key="4">
    <source>
        <dbReference type="Google" id="ProtNLM"/>
    </source>
</evidence>
<sequence>MRTNQMQLNYTKIRCNFVQHSNALLFIAMLTCLTISRVSAAQTLAPIPISELSGFDTQFATTHATDFIDAQSVMGEVSYKPGINYTVLFAFDVAQINYLYANGSHVKKGAIVATVQGSDVQHFLDTYQSAKDMLNVAKSHYDINKVHLKNKIIRSSEWVTITQSYYAAKLSFEHLNHQMRYLQVDEQENVSLISPKTGILQFPTQAANRMLGERAFDILDPNSIEVKFTVPISLGKGVSYFRVSEQCQLKIKSVDNIANKYHQTIWASPSSAQCNLTIGQSIKAVPVKKITGYSVAKSALFEFENTNYIAIKADEHLEFVPVQLIGSRNQDFIFSANIPLNNRQVLISSVSALQGMLLHLGRE</sequence>
<feature type="signal peptide" evidence="1">
    <location>
        <begin position="1"/>
        <end position="40"/>
    </location>
</feature>
<proteinExistence type="predicted"/>